<dbReference type="EMBL" id="CM001889">
    <property type="protein sequence ID" value="EOY50480.1"/>
    <property type="molecule type" value="Genomic_DNA"/>
</dbReference>
<sequence>MNTPACEGCHERAPGGCLNCGSLTGNTREAGKTGNGRPWCEQTAKNA</sequence>
<reference evidence="2" key="1">
    <citation type="journal article" date="2013" name="Genome Biol. Evol.">
        <title>The genome sequence of Streptomyces lividans 66 reveals a novel tRNA-dependent peptide biosynthetic system within a metal-related genomic island.</title>
        <authorList>
            <person name="Cruz-Morales P."/>
            <person name="Vijgenboom E."/>
            <person name="Iruegas-Bocardo F."/>
            <person name="Girard G."/>
            <person name="Yanez-Guerra L.A."/>
            <person name="Ramos-Aboites H.E."/>
            <person name="Pernodet J.L."/>
            <person name="Anne J."/>
            <person name="van Wezel G.P."/>
            <person name="Barona-Gomez F."/>
        </authorList>
    </citation>
    <scope>NUCLEOTIDE SEQUENCE [LARGE SCALE GENOMIC DNA]</scope>
    <source>
        <strain evidence="2">1326</strain>
    </source>
</reference>
<dbReference type="AlphaFoldDB" id="A0A7U9DXW4"/>
<name>A0A7U9DXW4_STRLI</name>
<accession>A0A7U9DXW4</accession>
<protein>
    <submittedName>
        <fullName evidence="1">Uncharacterized protein</fullName>
    </submittedName>
</protein>
<gene>
    <name evidence="1" type="ORF">SLI_5772</name>
</gene>
<dbReference type="Proteomes" id="UP000014062">
    <property type="component" value="Chromosome"/>
</dbReference>
<evidence type="ECO:0000313" key="2">
    <source>
        <dbReference type="Proteomes" id="UP000014062"/>
    </source>
</evidence>
<proteinExistence type="predicted"/>
<evidence type="ECO:0000313" key="1">
    <source>
        <dbReference type="EMBL" id="EOY50480.1"/>
    </source>
</evidence>
<organism evidence="1 2">
    <name type="scientific">Streptomyces lividans 1326</name>
    <dbReference type="NCBI Taxonomy" id="1200984"/>
    <lineage>
        <taxon>Bacteria</taxon>
        <taxon>Bacillati</taxon>
        <taxon>Actinomycetota</taxon>
        <taxon>Actinomycetes</taxon>
        <taxon>Kitasatosporales</taxon>
        <taxon>Streptomycetaceae</taxon>
        <taxon>Streptomyces</taxon>
    </lineage>
</organism>